<dbReference type="EMBL" id="MU267636">
    <property type="protein sequence ID" value="KAH7913131.1"/>
    <property type="molecule type" value="Genomic_DNA"/>
</dbReference>
<gene>
    <name evidence="1" type="ORF">BJ138DRAFT_1099691</name>
</gene>
<protein>
    <submittedName>
        <fullName evidence="1">Uncharacterized protein</fullName>
    </submittedName>
</protein>
<keyword evidence="2" id="KW-1185">Reference proteome</keyword>
<name>A0ACB8AHX0_9AGAM</name>
<sequence>MSREAVDVDEQLLGISNPEIRIWKREKLAVAFEAMGAGAGGPHSLGRSSSSGISFYYLEPAIESANLPVDDRLVNYLLSDLLREDSQWVMVVIFSGLLSQGLVIFQTCRDLSQVFPQT</sequence>
<evidence type="ECO:0000313" key="1">
    <source>
        <dbReference type="EMBL" id="KAH7913131.1"/>
    </source>
</evidence>
<reference evidence="1" key="1">
    <citation type="journal article" date="2021" name="New Phytol.">
        <title>Evolutionary innovations through gain and loss of genes in the ectomycorrhizal Boletales.</title>
        <authorList>
            <person name="Wu G."/>
            <person name="Miyauchi S."/>
            <person name="Morin E."/>
            <person name="Kuo A."/>
            <person name="Drula E."/>
            <person name="Varga T."/>
            <person name="Kohler A."/>
            <person name="Feng B."/>
            <person name="Cao Y."/>
            <person name="Lipzen A."/>
            <person name="Daum C."/>
            <person name="Hundley H."/>
            <person name="Pangilinan J."/>
            <person name="Johnson J."/>
            <person name="Barry K."/>
            <person name="LaButti K."/>
            <person name="Ng V."/>
            <person name="Ahrendt S."/>
            <person name="Min B."/>
            <person name="Choi I.G."/>
            <person name="Park H."/>
            <person name="Plett J.M."/>
            <person name="Magnuson J."/>
            <person name="Spatafora J.W."/>
            <person name="Nagy L.G."/>
            <person name="Henrissat B."/>
            <person name="Grigoriev I.V."/>
            <person name="Yang Z.L."/>
            <person name="Xu J."/>
            <person name="Martin F.M."/>
        </authorList>
    </citation>
    <scope>NUCLEOTIDE SEQUENCE</scope>
    <source>
        <strain evidence="1">ATCC 28755</strain>
    </source>
</reference>
<evidence type="ECO:0000313" key="2">
    <source>
        <dbReference type="Proteomes" id="UP000790377"/>
    </source>
</evidence>
<dbReference type="Proteomes" id="UP000790377">
    <property type="component" value="Unassembled WGS sequence"/>
</dbReference>
<comment type="caution">
    <text evidence="1">The sequence shown here is derived from an EMBL/GenBank/DDBJ whole genome shotgun (WGS) entry which is preliminary data.</text>
</comment>
<accession>A0ACB8AHX0</accession>
<proteinExistence type="predicted"/>
<organism evidence="1 2">
    <name type="scientific">Hygrophoropsis aurantiaca</name>
    <dbReference type="NCBI Taxonomy" id="72124"/>
    <lineage>
        <taxon>Eukaryota</taxon>
        <taxon>Fungi</taxon>
        <taxon>Dikarya</taxon>
        <taxon>Basidiomycota</taxon>
        <taxon>Agaricomycotina</taxon>
        <taxon>Agaricomycetes</taxon>
        <taxon>Agaricomycetidae</taxon>
        <taxon>Boletales</taxon>
        <taxon>Coniophorineae</taxon>
        <taxon>Hygrophoropsidaceae</taxon>
        <taxon>Hygrophoropsis</taxon>
    </lineage>
</organism>